<evidence type="ECO:0008006" key="3">
    <source>
        <dbReference type="Google" id="ProtNLM"/>
    </source>
</evidence>
<organism evidence="1 2">
    <name type="scientific">Neorhizobium galegae</name>
    <name type="common">Rhizobium galegae</name>
    <dbReference type="NCBI Taxonomy" id="399"/>
    <lineage>
        <taxon>Bacteria</taxon>
        <taxon>Pseudomonadati</taxon>
        <taxon>Pseudomonadota</taxon>
        <taxon>Alphaproteobacteria</taxon>
        <taxon>Hyphomicrobiales</taxon>
        <taxon>Rhizobiaceae</taxon>
        <taxon>Rhizobium/Agrobacterium group</taxon>
        <taxon>Neorhizobium</taxon>
    </lineage>
</organism>
<reference evidence="1 2" key="1">
    <citation type="submission" date="2019-09" db="EMBL/GenBank/DDBJ databases">
        <title>Genome sequencing of Ng87 strain.</title>
        <authorList>
            <person name="Karasev E.S."/>
            <person name="Andronov E."/>
        </authorList>
    </citation>
    <scope>NUCLEOTIDE SEQUENCE [LARGE SCALE GENOMIC DNA]</scope>
    <source>
        <strain evidence="1 2">Ng87</strain>
    </source>
</reference>
<dbReference type="Proteomes" id="UP000386575">
    <property type="component" value="Unassembled WGS sequence"/>
</dbReference>
<name>A0A6A1TPP3_NEOGA</name>
<proteinExistence type="predicted"/>
<dbReference type="EMBL" id="VZUL01000002">
    <property type="protein sequence ID" value="KAB1086186.1"/>
    <property type="molecule type" value="Genomic_DNA"/>
</dbReference>
<evidence type="ECO:0000313" key="1">
    <source>
        <dbReference type="EMBL" id="KAB1086186.1"/>
    </source>
</evidence>
<evidence type="ECO:0000313" key="2">
    <source>
        <dbReference type="Proteomes" id="UP000386575"/>
    </source>
</evidence>
<accession>A0A6A1TPP3</accession>
<protein>
    <recommendedName>
        <fullName evidence="3">Replication protein</fullName>
    </recommendedName>
</protein>
<comment type="caution">
    <text evidence="1">The sequence shown here is derived from an EMBL/GenBank/DDBJ whole genome shotgun (WGS) entry which is preliminary data.</text>
</comment>
<sequence length="513" mass="58309">MFFGEAQCKPVDDVNAFVFPDFDIDIPAAAMKVVRGKVQRPVTTKTFSARHMVELMHPSDGEGLVVYGNLTKKGRIYETYADLEHAADYAVHHLQKFKKDIYLSLHRYHGKRVTQNLVELGCVFTDLDYYNTDLAKYPPEWIAEQVLRFCDDEAFPAPSMILCSGKGLLCIWLHDAVPPSELSRWQLIQDEIFQRFERFGPDRGAKDAVHFFRLPGSRNSKVEDQGNPIVRLLWSKGSPTSPARYDFEDLVTEIVPPLETAKEPVKRVLSKPAPKPKTTTITVRVPDARPEGEQPLRRAVEKRADLVGYKMTHRTYYTSVFDDLERLRVYRYRKGILPPGRRDSWLFVASVCLAWTVDVEMIEEEIVDLARGRCEWDEDEIKPRMSAVIARAHMAADGIEIEYNGMVVDARYSMNADTIRQWLSISDEEAEAADLRCLVGEDRSIKLASERSNKSKHRRGLLKSTHAAMADRRIEIGASAIEMQKNGASMRKIAAHFGVSLGHVHKCMGFYAG</sequence>
<dbReference type="AlphaFoldDB" id="A0A6A1TPP3"/>
<gene>
    <name evidence="1" type="ORF">F4V91_06895</name>
</gene>
<dbReference type="RefSeq" id="WP_151041700.1">
    <property type="nucleotide sequence ID" value="NZ_VZUL01000002.1"/>
</dbReference>